<evidence type="ECO:0000313" key="5">
    <source>
        <dbReference type="Proteomes" id="UP000228621"/>
    </source>
</evidence>
<dbReference type="InterPro" id="IPR020904">
    <property type="entry name" value="Sc_DH/Rdtase_CS"/>
</dbReference>
<dbReference type="OrthoDB" id="5786478at2"/>
<accession>A0A2A5JV66</accession>
<evidence type="ECO:0000256" key="2">
    <source>
        <dbReference type="ARBA" id="ARBA00023002"/>
    </source>
</evidence>
<dbReference type="GO" id="GO:0016491">
    <property type="term" value="F:oxidoreductase activity"/>
    <property type="evidence" value="ECO:0007669"/>
    <property type="project" value="UniProtKB-KW"/>
</dbReference>
<keyword evidence="2" id="KW-0560">Oxidoreductase</keyword>
<dbReference type="InterPro" id="IPR057326">
    <property type="entry name" value="KR_dom"/>
</dbReference>
<dbReference type="InterPro" id="IPR050259">
    <property type="entry name" value="SDR"/>
</dbReference>
<dbReference type="PROSITE" id="PS00061">
    <property type="entry name" value="ADH_SHORT"/>
    <property type="match status" value="1"/>
</dbReference>
<proteinExistence type="inferred from homology"/>
<dbReference type="Pfam" id="PF13561">
    <property type="entry name" value="adh_short_C2"/>
    <property type="match status" value="1"/>
</dbReference>
<dbReference type="InterPro" id="IPR002347">
    <property type="entry name" value="SDR_fam"/>
</dbReference>
<dbReference type="Proteomes" id="UP000228621">
    <property type="component" value="Unassembled WGS sequence"/>
</dbReference>
<comment type="similarity">
    <text evidence="1">Belongs to the short-chain dehydrogenases/reductases (SDR) family.</text>
</comment>
<dbReference type="PANTHER" id="PTHR42879:SF2">
    <property type="entry name" value="3-OXOACYL-[ACYL-CARRIER-PROTEIN] REDUCTASE FABG"/>
    <property type="match status" value="1"/>
</dbReference>
<dbReference type="EMBL" id="NKHF01000011">
    <property type="protein sequence ID" value="PCK33219.1"/>
    <property type="molecule type" value="Genomic_DNA"/>
</dbReference>
<dbReference type="GO" id="GO:0032787">
    <property type="term" value="P:monocarboxylic acid metabolic process"/>
    <property type="evidence" value="ECO:0007669"/>
    <property type="project" value="UniProtKB-ARBA"/>
</dbReference>
<dbReference type="AlphaFoldDB" id="A0A2A5JV66"/>
<dbReference type="SMART" id="SM00822">
    <property type="entry name" value="PKS_KR"/>
    <property type="match status" value="1"/>
</dbReference>
<organism evidence="4 5">
    <name type="scientific">Pseudoalteromonas piscicida</name>
    <dbReference type="NCBI Taxonomy" id="43662"/>
    <lineage>
        <taxon>Bacteria</taxon>
        <taxon>Pseudomonadati</taxon>
        <taxon>Pseudomonadota</taxon>
        <taxon>Gammaproteobacteria</taxon>
        <taxon>Alteromonadales</taxon>
        <taxon>Pseudoalteromonadaceae</taxon>
        <taxon>Pseudoalteromonas</taxon>
    </lineage>
</organism>
<gene>
    <name evidence="4" type="ORF">CEX98_03045</name>
</gene>
<dbReference type="PRINTS" id="PR00080">
    <property type="entry name" value="SDRFAMILY"/>
</dbReference>
<dbReference type="Gene3D" id="3.40.50.720">
    <property type="entry name" value="NAD(P)-binding Rossmann-like Domain"/>
    <property type="match status" value="1"/>
</dbReference>
<evidence type="ECO:0000313" key="4">
    <source>
        <dbReference type="EMBL" id="PCK33219.1"/>
    </source>
</evidence>
<dbReference type="InterPro" id="IPR036291">
    <property type="entry name" value="NAD(P)-bd_dom_sf"/>
</dbReference>
<dbReference type="PRINTS" id="PR00081">
    <property type="entry name" value="GDHRDH"/>
</dbReference>
<comment type="caution">
    <text evidence="4">The sequence shown here is derived from an EMBL/GenBank/DDBJ whole genome shotgun (WGS) entry which is preliminary data.</text>
</comment>
<evidence type="ECO:0000256" key="1">
    <source>
        <dbReference type="ARBA" id="ARBA00006484"/>
    </source>
</evidence>
<protein>
    <submittedName>
        <fullName evidence="4">3-oxoacyl-ACP reductase</fullName>
    </submittedName>
</protein>
<keyword evidence="5" id="KW-1185">Reference proteome</keyword>
<sequence>MFTGKTVVVTGVSKGIGKGIALAFLQGGARVYGICRTQTPIAELHQPEYEARFIQQSGNIIDSEFVNAAIRQAISDTGRVDVLVNNAGVTRDSLFSQMSYDAFHDVLDINFKGTLLCCQAVLPVMTKQGAGKIINMVSQSGISGREGQANYATSKGAIIGLTRTIARQYGHCGIYCNALAPTFIATDMIDDIPASIINPVLKHTALGRVGSVKEIADATLYLASSASNYQTGNVLRLDGGLAV</sequence>
<dbReference type="RefSeq" id="WP_099640660.1">
    <property type="nucleotide sequence ID" value="NZ_NKHF01000011.1"/>
</dbReference>
<dbReference type="FunFam" id="3.40.50.720:FF:000173">
    <property type="entry name" value="3-oxoacyl-[acyl-carrier protein] reductase"/>
    <property type="match status" value="1"/>
</dbReference>
<dbReference type="SUPFAM" id="SSF51735">
    <property type="entry name" value="NAD(P)-binding Rossmann-fold domains"/>
    <property type="match status" value="1"/>
</dbReference>
<evidence type="ECO:0000259" key="3">
    <source>
        <dbReference type="SMART" id="SM00822"/>
    </source>
</evidence>
<name>A0A2A5JV66_PSEO7</name>
<dbReference type="PANTHER" id="PTHR42879">
    <property type="entry name" value="3-OXOACYL-(ACYL-CARRIER-PROTEIN) REDUCTASE"/>
    <property type="match status" value="1"/>
</dbReference>
<feature type="domain" description="Ketoreductase" evidence="3">
    <location>
        <begin position="5"/>
        <end position="187"/>
    </location>
</feature>
<reference evidence="5" key="1">
    <citation type="journal article" date="2019" name="Genome Announc.">
        <title>Draft Genome Sequence of Pseudoalteromonas piscicida Strain 36Y ROTHPW, an Hypersaline Seawater Isolate from the South Coast of Sonora, Mexico.</title>
        <authorList>
            <person name="Sanchez-Diaz R."/>
            <person name="Molina-Garza Z.J."/>
            <person name="Cruz-Suarez L.E."/>
            <person name="Selvin J."/>
            <person name="Kiran G.S."/>
            <person name="Ibarra-Gamez J.C."/>
            <person name="Gomez-Gil B."/>
            <person name="Galaviz-Silva L."/>
        </authorList>
    </citation>
    <scope>NUCLEOTIDE SEQUENCE [LARGE SCALE GENOMIC DNA]</scope>
    <source>
        <strain evidence="5">36Y_RITHPW</strain>
    </source>
</reference>